<keyword evidence="4" id="KW-0808">Transferase</keyword>
<evidence type="ECO:0000259" key="7">
    <source>
        <dbReference type="PROSITE" id="PS50109"/>
    </source>
</evidence>
<dbReference type="EMBL" id="LQZQ01000045">
    <property type="protein sequence ID" value="KYG74920.1"/>
    <property type="molecule type" value="Genomic_DNA"/>
</dbReference>
<accession>A0A150X8A2</accession>
<feature type="domain" description="PAS" evidence="8">
    <location>
        <begin position="322"/>
        <end position="376"/>
    </location>
</feature>
<dbReference type="NCBIfam" id="TIGR00229">
    <property type="entry name" value="sensory_box"/>
    <property type="match status" value="3"/>
</dbReference>
<dbReference type="RefSeq" id="WP_062592384.1">
    <property type="nucleotide sequence ID" value="NZ_LQZQ01000045.1"/>
</dbReference>
<dbReference type="InterPro" id="IPR000700">
    <property type="entry name" value="PAS-assoc_C"/>
</dbReference>
<feature type="coiled-coil region" evidence="6">
    <location>
        <begin position="6"/>
        <end position="47"/>
    </location>
</feature>
<dbReference type="InterPro" id="IPR052162">
    <property type="entry name" value="Sensor_kinase/Photoreceptor"/>
</dbReference>
<keyword evidence="3" id="KW-0597">Phosphoprotein</keyword>
<feature type="domain" description="PAS" evidence="8">
    <location>
        <begin position="56"/>
        <end position="125"/>
    </location>
</feature>
<feature type="domain" description="PAC" evidence="9">
    <location>
        <begin position="380"/>
        <end position="432"/>
    </location>
</feature>
<dbReference type="SMART" id="SM00091">
    <property type="entry name" value="PAS"/>
    <property type="match status" value="3"/>
</dbReference>
<dbReference type="Pfam" id="PF13426">
    <property type="entry name" value="PAS_9"/>
    <property type="match status" value="1"/>
</dbReference>
<evidence type="ECO:0000313" key="10">
    <source>
        <dbReference type="EMBL" id="KYG74920.1"/>
    </source>
</evidence>
<organism evidence="10 11">
    <name type="scientific">Roseivirga ehrenbergii (strain DSM 102268 / JCM 13514 / KCTC 12282 / NCIMB 14502 / KMM 6017)</name>
    <dbReference type="NCBI Taxonomy" id="279360"/>
    <lineage>
        <taxon>Bacteria</taxon>
        <taxon>Pseudomonadati</taxon>
        <taxon>Bacteroidota</taxon>
        <taxon>Cytophagia</taxon>
        <taxon>Cytophagales</taxon>
        <taxon>Roseivirgaceae</taxon>
        <taxon>Roseivirga</taxon>
    </lineage>
</organism>
<dbReference type="InterPro" id="IPR004358">
    <property type="entry name" value="Sig_transdc_His_kin-like_C"/>
</dbReference>
<dbReference type="InterPro" id="IPR003661">
    <property type="entry name" value="HisK_dim/P_dom"/>
</dbReference>
<proteinExistence type="predicted"/>
<keyword evidence="11" id="KW-1185">Reference proteome</keyword>
<dbReference type="CDD" id="cd00082">
    <property type="entry name" value="HisKA"/>
    <property type="match status" value="1"/>
</dbReference>
<dbReference type="SMART" id="SM00388">
    <property type="entry name" value="HisKA"/>
    <property type="match status" value="1"/>
</dbReference>
<dbReference type="PROSITE" id="PS50109">
    <property type="entry name" value="HIS_KIN"/>
    <property type="match status" value="1"/>
</dbReference>
<dbReference type="SUPFAM" id="SSF47384">
    <property type="entry name" value="Homodimeric domain of signal transducing histidine kinase"/>
    <property type="match status" value="1"/>
</dbReference>
<dbReference type="GO" id="GO:0000155">
    <property type="term" value="F:phosphorelay sensor kinase activity"/>
    <property type="evidence" value="ECO:0007669"/>
    <property type="project" value="InterPro"/>
</dbReference>
<dbReference type="EC" id="2.7.13.3" evidence="2"/>
<gene>
    <name evidence="10" type="ORF">MB14_06875</name>
</gene>
<dbReference type="FunFam" id="3.30.565.10:FF:000006">
    <property type="entry name" value="Sensor histidine kinase WalK"/>
    <property type="match status" value="1"/>
</dbReference>
<dbReference type="PROSITE" id="PS50113">
    <property type="entry name" value="PAC"/>
    <property type="match status" value="3"/>
</dbReference>
<dbReference type="InterPro" id="IPR003594">
    <property type="entry name" value="HATPase_dom"/>
</dbReference>
<dbReference type="Pfam" id="PF08447">
    <property type="entry name" value="PAS_3"/>
    <property type="match status" value="2"/>
</dbReference>
<dbReference type="PRINTS" id="PR00344">
    <property type="entry name" value="BCTRLSENSOR"/>
</dbReference>
<evidence type="ECO:0000313" key="11">
    <source>
        <dbReference type="Proteomes" id="UP000075583"/>
    </source>
</evidence>
<dbReference type="STRING" id="279360.MB14_06875"/>
<dbReference type="InterPro" id="IPR001610">
    <property type="entry name" value="PAC"/>
</dbReference>
<dbReference type="SUPFAM" id="SSF55874">
    <property type="entry name" value="ATPase domain of HSP90 chaperone/DNA topoisomerase II/histidine kinase"/>
    <property type="match status" value="1"/>
</dbReference>
<feature type="domain" description="Histidine kinase" evidence="7">
    <location>
        <begin position="450"/>
        <end position="661"/>
    </location>
</feature>
<dbReference type="InterPro" id="IPR005467">
    <property type="entry name" value="His_kinase_dom"/>
</dbReference>
<evidence type="ECO:0000256" key="6">
    <source>
        <dbReference type="SAM" id="Coils"/>
    </source>
</evidence>
<dbReference type="InterPro" id="IPR036097">
    <property type="entry name" value="HisK_dim/P_sf"/>
</dbReference>
<sequence>MTDNKIHLLERALAREKAARNEAEKILEEKSLELYELQQKLKIAQASLREKPKELDYNQGRKNYSGLADAYVKIDLKGNVLEMNDAAVELFGYNPKTELINATDLVYRDDYLYTANAFKELLKRGTYTDYVSRVYTRDATYKLVHINSSIVYDEQNNPIAAEGIVRDITEESKARKLIESQSAELYTIFNSAPFGIVLTEQGKIIKSNEAFQRMTGYSAIEVQQLNSLQLIRQSDMEEVKKLQADMELGQKVHAVFTQLLKRKGGGLIRVRVNVTTIFDENRKPKYRLSILEDITEESKKNELLAEQQEQLEIIVNNSPLGVALSDAGSLTKVNKAFCDLMGYSEEELKTMVFQDITHPDDAEESSHYFKRMMSGELSMFTVKKRYLKKDGHILYAKTSVSAVRDAKGEIKYQVVMLEDISEQERAEKQKQQLLEQLEKSNLELKEYAHVVSHDLKSPLRSISALVSWIKEDCSDIIEQKGSKNLDLIEGTVEQMENLINGILTYSEIERSSEEETSVSIHKVVQNIIDLIYIPPHIKVEIKNNLPTVFANEMRIQQLFQNLISNAINYIDKPKGLVEISCKETSDYYLFAIKDNGIGIPERYHKKIFGIFQSLDSSRKNGSTGIGLSIVKKIVEQYNGEISLQSEEGLGTTFYVKLKKNGH</sequence>
<dbReference type="CDD" id="cd00130">
    <property type="entry name" value="PAS"/>
    <property type="match status" value="3"/>
</dbReference>
<dbReference type="InterPro" id="IPR035965">
    <property type="entry name" value="PAS-like_dom_sf"/>
</dbReference>
<dbReference type="InterPro" id="IPR013655">
    <property type="entry name" value="PAS_fold_3"/>
</dbReference>
<evidence type="ECO:0000256" key="4">
    <source>
        <dbReference type="ARBA" id="ARBA00022679"/>
    </source>
</evidence>
<dbReference type="Gene3D" id="3.30.565.10">
    <property type="entry name" value="Histidine kinase-like ATPase, C-terminal domain"/>
    <property type="match status" value="1"/>
</dbReference>
<dbReference type="AlphaFoldDB" id="A0A150X8A2"/>
<evidence type="ECO:0000256" key="3">
    <source>
        <dbReference type="ARBA" id="ARBA00022553"/>
    </source>
</evidence>
<dbReference type="Gene3D" id="1.10.287.130">
    <property type="match status" value="1"/>
</dbReference>
<dbReference type="PANTHER" id="PTHR43304:SF1">
    <property type="entry name" value="PAC DOMAIN-CONTAINING PROTEIN"/>
    <property type="match status" value="1"/>
</dbReference>
<feature type="domain" description="PAC" evidence="9">
    <location>
        <begin position="253"/>
        <end position="306"/>
    </location>
</feature>
<reference evidence="10" key="1">
    <citation type="submission" date="2016-01" db="EMBL/GenBank/DDBJ databases">
        <title>Genome sequencing of Roseivirga ehrenbergii KMM 6017.</title>
        <authorList>
            <person name="Selvaratnam C."/>
            <person name="Thevarajoo S."/>
            <person name="Goh K.M."/>
            <person name="Ee R."/>
            <person name="Chan K.-G."/>
            <person name="Chong C.S."/>
        </authorList>
    </citation>
    <scope>NUCLEOTIDE SEQUENCE [LARGE SCALE GENOMIC DNA]</scope>
    <source>
        <strain evidence="10">KMM 6017</strain>
    </source>
</reference>
<dbReference type="InterPro" id="IPR000014">
    <property type="entry name" value="PAS"/>
</dbReference>
<feature type="coiled-coil region" evidence="6">
    <location>
        <begin position="416"/>
        <end position="450"/>
    </location>
</feature>
<feature type="domain" description="PAC" evidence="9">
    <location>
        <begin position="128"/>
        <end position="180"/>
    </location>
</feature>
<dbReference type="SMART" id="SM00086">
    <property type="entry name" value="PAC"/>
    <property type="match status" value="3"/>
</dbReference>
<dbReference type="SMART" id="SM00387">
    <property type="entry name" value="HATPase_c"/>
    <property type="match status" value="1"/>
</dbReference>
<dbReference type="InterPro" id="IPR036890">
    <property type="entry name" value="HATPase_C_sf"/>
</dbReference>
<dbReference type="Pfam" id="PF02518">
    <property type="entry name" value="HATPase_c"/>
    <property type="match status" value="1"/>
</dbReference>
<name>A0A150X8A2_ROSEK</name>
<dbReference type="PROSITE" id="PS50112">
    <property type="entry name" value="PAS"/>
    <property type="match status" value="3"/>
</dbReference>
<dbReference type="Pfam" id="PF00512">
    <property type="entry name" value="HisKA"/>
    <property type="match status" value="1"/>
</dbReference>
<keyword evidence="6" id="KW-0175">Coiled coil</keyword>
<dbReference type="SUPFAM" id="SSF55785">
    <property type="entry name" value="PYP-like sensor domain (PAS domain)"/>
    <property type="match status" value="3"/>
</dbReference>
<dbReference type="PANTHER" id="PTHR43304">
    <property type="entry name" value="PHYTOCHROME-LIKE PROTEIN CPH1"/>
    <property type="match status" value="1"/>
</dbReference>
<evidence type="ECO:0000259" key="8">
    <source>
        <dbReference type="PROSITE" id="PS50112"/>
    </source>
</evidence>
<keyword evidence="5" id="KW-0418">Kinase</keyword>
<protein>
    <recommendedName>
        <fullName evidence="2">histidine kinase</fullName>
        <ecNumber evidence="2">2.7.13.3</ecNumber>
    </recommendedName>
</protein>
<dbReference type="Gene3D" id="3.30.450.20">
    <property type="entry name" value="PAS domain"/>
    <property type="match status" value="3"/>
</dbReference>
<feature type="domain" description="PAS" evidence="8">
    <location>
        <begin position="196"/>
        <end position="241"/>
    </location>
</feature>
<evidence type="ECO:0000256" key="1">
    <source>
        <dbReference type="ARBA" id="ARBA00000085"/>
    </source>
</evidence>
<evidence type="ECO:0000259" key="9">
    <source>
        <dbReference type="PROSITE" id="PS50113"/>
    </source>
</evidence>
<dbReference type="Proteomes" id="UP000075583">
    <property type="component" value="Unassembled WGS sequence"/>
</dbReference>
<comment type="caution">
    <text evidence="10">The sequence shown here is derived from an EMBL/GenBank/DDBJ whole genome shotgun (WGS) entry which is preliminary data.</text>
</comment>
<evidence type="ECO:0000256" key="2">
    <source>
        <dbReference type="ARBA" id="ARBA00012438"/>
    </source>
</evidence>
<evidence type="ECO:0000256" key="5">
    <source>
        <dbReference type="ARBA" id="ARBA00022777"/>
    </source>
</evidence>
<dbReference type="OrthoDB" id="9766459at2"/>
<comment type="catalytic activity">
    <reaction evidence="1">
        <text>ATP + protein L-histidine = ADP + protein N-phospho-L-histidine.</text>
        <dbReference type="EC" id="2.7.13.3"/>
    </reaction>
</comment>